<feature type="region of interest" description="Disordered" evidence="1">
    <location>
        <begin position="363"/>
        <end position="477"/>
    </location>
</feature>
<feature type="region of interest" description="Disordered" evidence="1">
    <location>
        <begin position="1"/>
        <end position="72"/>
    </location>
</feature>
<feature type="compositionally biased region" description="Basic and acidic residues" evidence="1">
    <location>
        <begin position="363"/>
        <end position="373"/>
    </location>
</feature>
<dbReference type="OrthoDB" id="3880925at2759"/>
<accession>A0A6A6F6L4</accession>
<dbReference type="EMBL" id="ML992690">
    <property type="protein sequence ID" value="KAF2208984.1"/>
    <property type="molecule type" value="Genomic_DNA"/>
</dbReference>
<name>A0A6A6F6L4_9PEZI</name>
<dbReference type="Proteomes" id="UP000799539">
    <property type="component" value="Unassembled WGS sequence"/>
</dbReference>
<feature type="compositionally biased region" description="Polar residues" evidence="1">
    <location>
        <begin position="396"/>
        <end position="419"/>
    </location>
</feature>
<gene>
    <name evidence="2" type="ORF">CERZMDRAFT_100972</name>
</gene>
<dbReference type="AlphaFoldDB" id="A0A6A6F6L4"/>
<reference evidence="2" key="1">
    <citation type="journal article" date="2020" name="Stud. Mycol.">
        <title>101 Dothideomycetes genomes: a test case for predicting lifestyles and emergence of pathogens.</title>
        <authorList>
            <person name="Haridas S."/>
            <person name="Albert R."/>
            <person name="Binder M."/>
            <person name="Bloem J."/>
            <person name="Labutti K."/>
            <person name="Salamov A."/>
            <person name="Andreopoulos B."/>
            <person name="Baker S."/>
            <person name="Barry K."/>
            <person name="Bills G."/>
            <person name="Bluhm B."/>
            <person name="Cannon C."/>
            <person name="Castanera R."/>
            <person name="Culley D."/>
            <person name="Daum C."/>
            <person name="Ezra D."/>
            <person name="Gonzalez J."/>
            <person name="Henrissat B."/>
            <person name="Kuo A."/>
            <person name="Liang C."/>
            <person name="Lipzen A."/>
            <person name="Lutzoni F."/>
            <person name="Magnuson J."/>
            <person name="Mondo S."/>
            <person name="Nolan M."/>
            <person name="Ohm R."/>
            <person name="Pangilinan J."/>
            <person name="Park H.-J."/>
            <person name="Ramirez L."/>
            <person name="Alfaro M."/>
            <person name="Sun H."/>
            <person name="Tritt A."/>
            <person name="Yoshinaga Y."/>
            <person name="Zwiers L.-H."/>
            <person name="Turgeon B."/>
            <person name="Goodwin S."/>
            <person name="Spatafora J."/>
            <person name="Crous P."/>
            <person name="Grigoriev I."/>
        </authorList>
    </citation>
    <scope>NUCLEOTIDE SEQUENCE</scope>
    <source>
        <strain evidence="2">SCOH1-5</strain>
    </source>
</reference>
<organism evidence="2 3">
    <name type="scientific">Cercospora zeae-maydis SCOH1-5</name>
    <dbReference type="NCBI Taxonomy" id="717836"/>
    <lineage>
        <taxon>Eukaryota</taxon>
        <taxon>Fungi</taxon>
        <taxon>Dikarya</taxon>
        <taxon>Ascomycota</taxon>
        <taxon>Pezizomycotina</taxon>
        <taxon>Dothideomycetes</taxon>
        <taxon>Dothideomycetidae</taxon>
        <taxon>Mycosphaerellales</taxon>
        <taxon>Mycosphaerellaceae</taxon>
        <taxon>Cercospora</taxon>
    </lineage>
</organism>
<sequence length="574" mass="63997">MAPLNRKALPAAVASDKRRAQSIPLKGNHFLRRDPYDIPEEEDVGTSVLPQNLRPSRTHSGRNIDPDDSPLSEDELEAVYGQSASPISSSPHSALLSCIKTANQKQVSTRDARPKRRRILQSDPRDCGVFRIQAEGDTVVRRPTMHTRIPHVRVCRPKKLNFPRTNGNKTGFARLVHLPPSSDCPAATREVVNAKASTTVEASTRSIHHLDIGRLPVNELLLVSCPSEAGLTLDLLGSSPDPESQDPIESSCPGQGERTTGDNDVRKSTCESHLTSIRKRIRTPKSSHKSIVALRKKQNARAPFFKSTKRQSASGDGFEISELKITHPKPVVKKRRVRRFLAMGFAALSVKAGPLPAVNFKQEDVTSEIKPEGSEEQSTEGAAEDNRDSRLHLQHLTETAQHRTATFSDRSRNKMTSQRLAAVTAPEREYSIPSEESEDEHEGHDDWNHSEAESLYEKEQSHPRSRNETPSAFAMPPSNQRALNLVTPFDRSSTCHFLEKARNPGVEFDFHKSPATSTARTPFDKRLLIEVDDVIMDQADPDTVFPPYDHVVDDMQEPREHVLKQTDQDTPFPS</sequence>
<feature type="compositionally biased region" description="Basic and acidic residues" evidence="1">
    <location>
        <begin position="441"/>
        <end position="467"/>
    </location>
</feature>
<evidence type="ECO:0000313" key="3">
    <source>
        <dbReference type="Proteomes" id="UP000799539"/>
    </source>
</evidence>
<keyword evidence="3" id="KW-1185">Reference proteome</keyword>
<evidence type="ECO:0000256" key="1">
    <source>
        <dbReference type="SAM" id="MobiDB-lite"/>
    </source>
</evidence>
<protein>
    <submittedName>
        <fullName evidence="2">Uncharacterized protein</fullName>
    </submittedName>
</protein>
<proteinExistence type="predicted"/>
<feature type="compositionally biased region" description="Basic and acidic residues" evidence="1">
    <location>
        <begin position="259"/>
        <end position="269"/>
    </location>
</feature>
<evidence type="ECO:0000313" key="2">
    <source>
        <dbReference type="EMBL" id="KAF2208984.1"/>
    </source>
</evidence>
<feature type="region of interest" description="Disordered" evidence="1">
    <location>
        <begin position="233"/>
        <end position="269"/>
    </location>
</feature>